<feature type="non-terminal residue" evidence="2">
    <location>
        <position position="145"/>
    </location>
</feature>
<gene>
    <name evidence="2" type="ORF">JG687_00006384</name>
</gene>
<dbReference type="InterPro" id="IPR001683">
    <property type="entry name" value="PX_dom"/>
</dbReference>
<dbReference type="CDD" id="cd06093">
    <property type="entry name" value="PX_domain"/>
    <property type="match status" value="1"/>
</dbReference>
<proteinExistence type="predicted"/>
<comment type="caution">
    <text evidence="2">The sequence shown here is derived from an EMBL/GenBank/DDBJ whole genome shotgun (WGS) entry which is preliminary data.</text>
</comment>
<dbReference type="PANTHER" id="PTHR22775">
    <property type="entry name" value="SORTING NEXIN"/>
    <property type="match status" value="1"/>
</dbReference>
<dbReference type="GO" id="GO:0035091">
    <property type="term" value="F:phosphatidylinositol binding"/>
    <property type="evidence" value="ECO:0007669"/>
    <property type="project" value="InterPro"/>
</dbReference>
<dbReference type="Proteomes" id="UP000688947">
    <property type="component" value="Unassembled WGS sequence"/>
</dbReference>
<dbReference type="EMBL" id="JAENGZ010000260">
    <property type="protein sequence ID" value="KAG6963714.1"/>
    <property type="molecule type" value="Genomic_DNA"/>
</dbReference>
<organism evidence="2 3">
    <name type="scientific">Phytophthora cactorum</name>
    <dbReference type="NCBI Taxonomy" id="29920"/>
    <lineage>
        <taxon>Eukaryota</taxon>
        <taxon>Sar</taxon>
        <taxon>Stramenopiles</taxon>
        <taxon>Oomycota</taxon>
        <taxon>Peronosporomycetes</taxon>
        <taxon>Peronosporales</taxon>
        <taxon>Peronosporaceae</taxon>
        <taxon>Phytophthora</taxon>
    </lineage>
</organism>
<reference evidence="2" key="1">
    <citation type="submission" date="2021-01" db="EMBL/GenBank/DDBJ databases">
        <title>Phytophthora aleatoria, a newly-described species from Pinus radiata is distinct from Phytophthora cactorum isolates based on comparative genomics.</title>
        <authorList>
            <person name="Mcdougal R."/>
            <person name="Panda P."/>
            <person name="Williams N."/>
            <person name="Studholme D.J."/>
        </authorList>
    </citation>
    <scope>NUCLEOTIDE SEQUENCE</scope>
    <source>
        <strain evidence="2">NZFS 3830</strain>
    </source>
</reference>
<accession>A0A8T1UIG8</accession>
<dbReference type="OrthoDB" id="63267at2759"/>
<dbReference type="PANTHER" id="PTHR22775:SF3">
    <property type="entry name" value="SORTING NEXIN-13"/>
    <property type="match status" value="1"/>
</dbReference>
<sequence>MSSPDDYRGPKFVGIMGHDNVSHNGSKTTVYFVQVQVPEGMFIVKHRYHEFKDFHDKVRRYHKLHAVLDGASRALWNLHYGSDSEGYRCPALPPKKFLGSFNKEFIEKRQQELANWLHLLCQFDPASGNSDPRTSELFKEFMLTN</sequence>
<dbReference type="VEuPathDB" id="FungiDB:PC110_g2770"/>
<dbReference type="PROSITE" id="PS50195">
    <property type="entry name" value="PX"/>
    <property type="match status" value="1"/>
</dbReference>
<evidence type="ECO:0000259" key="1">
    <source>
        <dbReference type="PROSITE" id="PS50195"/>
    </source>
</evidence>
<dbReference type="SMART" id="SM00312">
    <property type="entry name" value="PX"/>
    <property type="match status" value="1"/>
</dbReference>
<dbReference type="AlphaFoldDB" id="A0A8T1UIG8"/>
<evidence type="ECO:0000313" key="2">
    <source>
        <dbReference type="EMBL" id="KAG6963714.1"/>
    </source>
</evidence>
<protein>
    <recommendedName>
        <fullName evidence="1">PX domain-containing protein</fullName>
    </recommendedName>
</protein>
<evidence type="ECO:0000313" key="3">
    <source>
        <dbReference type="Proteomes" id="UP000688947"/>
    </source>
</evidence>
<name>A0A8T1UIG8_9STRA</name>
<feature type="domain" description="PX" evidence="1">
    <location>
        <begin position="9"/>
        <end position="145"/>
    </location>
</feature>
<dbReference type="Pfam" id="PF00787">
    <property type="entry name" value="PX"/>
    <property type="match status" value="1"/>
</dbReference>